<dbReference type="STRING" id="39962.Lmor_3062"/>
<feature type="transmembrane region" description="Helical" evidence="8">
    <location>
        <begin position="263"/>
        <end position="284"/>
    </location>
</feature>
<feature type="transmembrane region" description="Helical" evidence="8">
    <location>
        <begin position="323"/>
        <end position="342"/>
    </location>
</feature>
<keyword evidence="5 8" id="KW-0812">Transmembrane</keyword>
<dbReference type="InterPro" id="IPR047817">
    <property type="entry name" value="ABC2_TM_bact-type"/>
</dbReference>
<evidence type="ECO:0000256" key="5">
    <source>
        <dbReference type="ARBA" id="ARBA00022692"/>
    </source>
</evidence>
<dbReference type="Proteomes" id="UP000254040">
    <property type="component" value="Unassembled WGS sequence"/>
</dbReference>
<dbReference type="Pfam" id="PF12698">
    <property type="entry name" value="ABC2_membrane_3"/>
    <property type="match status" value="1"/>
</dbReference>
<feature type="domain" description="ABC transmembrane type-2" evidence="9">
    <location>
        <begin position="146"/>
        <end position="375"/>
    </location>
</feature>
<evidence type="ECO:0000256" key="8">
    <source>
        <dbReference type="SAM" id="Phobius"/>
    </source>
</evidence>
<dbReference type="PROSITE" id="PS51012">
    <property type="entry name" value="ABC_TM2"/>
    <property type="match status" value="1"/>
</dbReference>
<accession>A0A378K1F4</accession>
<dbReference type="Proteomes" id="UP000054985">
    <property type="component" value="Unassembled WGS sequence"/>
</dbReference>
<dbReference type="EMBL" id="LNYN01000042">
    <property type="protein sequence ID" value="KTD30955.1"/>
    <property type="molecule type" value="Genomic_DNA"/>
</dbReference>
<evidence type="ECO:0000313" key="11">
    <source>
        <dbReference type="EMBL" id="STX63532.1"/>
    </source>
</evidence>
<feature type="transmembrane region" description="Helical" evidence="8">
    <location>
        <begin position="296"/>
        <end position="316"/>
    </location>
</feature>
<dbReference type="InterPro" id="IPR051449">
    <property type="entry name" value="ABC-2_transporter_component"/>
</dbReference>
<evidence type="ECO:0000313" key="10">
    <source>
        <dbReference type="EMBL" id="KTD30955.1"/>
    </source>
</evidence>
<keyword evidence="6 8" id="KW-1133">Transmembrane helix</keyword>
<keyword evidence="4" id="KW-1003">Cell membrane</keyword>
<reference evidence="11 13" key="2">
    <citation type="submission" date="2018-06" db="EMBL/GenBank/DDBJ databases">
        <authorList>
            <consortium name="Pathogen Informatics"/>
            <person name="Doyle S."/>
        </authorList>
    </citation>
    <scope>NUCLEOTIDE SEQUENCE [LARGE SCALE GENOMIC DNA]</scope>
    <source>
        <strain evidence="11 13">NCTC12239</strain>
    </source>
</reference>
<evidence type="ECO:0000256" key="2">
    <source>
        <dbReference type="ARBA" id="ARBA00007783"/>
    </source>
</evidence>
<feature type="transmembrane region" description="Helical" evidence="8">
    <location>
        <begin position="232"/>
        <end position="254"/>
    </location>
</feature>
<dbReference type="InterPro" id="IPR013525">
    <property type="entry name" value="ABC2_TM"/>
</dbReference>
<comment type="similarity">
    <text evidence="2">Belongs to the ABC-2 integral membrane protein family.</text>
</comment>
<keyword evidence="3" id="KW-0813">Transport</keyword>
<dbReference type="RefSeq" id="WP_028384782.1">
    <property type="nucleotide sequence ID" value="NZ_LNYN01000042.1"/>
</dbReference>
<proteinExistence type="inferred from homology"/>
<protein>
    <submittedName>
        <fullName evidence="11">Transmembrane protein, ABC-type multidrug transport system</fullName>
    </submittedName>
</protein>
<feature type="transmembrane region" description="Helical" evidence="8">
    <location>
        <begin position="26"/>
        <end position="46"/>
    </location>
</feature>
<dbReference type="PANTHER" id="PTHR30294">
    <property type="entry name" value="MEMBRANE COMPONENT OF ABC TRANSPORTER YHHJ-RELATED"/>
    <property type="match status" value="1"/>
</dbReference>
<comment type="subcellular location">
    <subcellularLocation>
        <location evidence="1">Cell membrane</location>
        <topology evidence="1">Multi-pass membrane protein</topology>
    </subcellularLocation>
</comment>
<evidence type="ECO:0000256" key="1">
    <source>
        <dbReference type="ARBA" id="ARBA00004651"/>
    </source>
</evidence>
<evidence type="ECO:0000313" key="13">
    <source>
        <dbReference type="Proteomes" id="UP000254040"/>
    </source>
</evidence>
<evidence type="ECO:0000313" key="12">
    <source>
        <dbReference type="Proteomes" id="UP000054985"/>
    </source>
</evidence>
<keyword evidence="7 8" id="KW-0472">Membrane</keyword>
<dbReference type="AlphaFoldDB" id="A0A378K1F4"/>
<keyword evidence="12" id="KW-1185">Reference proteome</keyword>
<organism evidence="11 13">
    <name type="scientific">Legionella moravica</name>
    <dbReference type="NCBI Taxonomy" id="39962"/>
    <lineage>
        <taxon>Bacteria</taxon>
        <taxon>Pseudomonadati</taxon>
        <taxon>Pseudomonadota</taxon>
        <taxon>Gammaproteobacteria</taxon>
        <taxon>Legionellales</taxon>
        <taxon>Legionellaceae</taxon>
        <taxon>Legionella</taxon>
    </lineage>
</organism>
<evidence type="ECO:0000259" key="9">
    <source>
        <dbReference type="PROSITE" id="PS51012"/>
    </source>
</evidence>
<feature type="transmembrane region" description="Helical" evidence="8">
    <location>
        <begin position="182"/>
        <end position="206"/>
    </location>
</feature>
<dbReference type="Gene3D" id="3.40.1710.10">
    <property type="entry name" value="abc type-2 transporter like domain"/>
    <property type="match status" value="1"/>
</dbReference>
<evidence type="ECO:0000256" key="4">
    <source>
        <dbReference type="ARBA" id="ARBA00022475"/>
    </source>
</evidence>
<evidence type="ECO:0000256" key="6">
    <source>
        <dbReference type="ARBA" id="ARBA00022989"/>
    </source>
</evidence>
<dbReference type="PANTHER" id="PTHR30294:SF29">
    <property type="entry name" value="MULTIDRUG ABC TRANSPORTER PERMEASE YBHS-RELATED"/>
    <property type="match status" value="1"/>
</dbReference>
<evidence type="ECO:0000256" key="7">
    <source>
        <dbReference type="ARBA" id="ARBA00023136"/>
    </source>
</evidence>
<reference evidence="10 12" key="1">
    <citation type="submission" date="2015-11" db="EMBL/GenBank/DDBJ databases">
        <title>Genomic analysis of 38 Legionella species identifies large and diverse effector repertoires.</title>
        <authorList>
            <person name="Burstein D."/>
            <person name="Amaro F."/>
            <person name="Zusman T."/>
            <person name="Lifshitz Z."/>
            <person name="Cohen O."/>
            <person name="Gilbert J.A."/>
            <person name="Pupko T."/>
            <person name="Shuman H.A."/>
            <person name="Segal G."/>
        </authorList>
    </citation>
    <scope>NUCLEOTIDE SEQUENCE [LARGE SCALE GENOMIC DNA]</scope>
    <source>
        <strain evidence="10 12">ATCC 43877</strain>
    </source>
</reference>
<evidence type="ECO:0000256" key="3">
    <source>
        <dbReference type="ARBA" id="ARBA00022448"/>
    </source>
</evidence>
<sequence length="377" mass="42760">MRSGFSVYRLWAIMRKEFILMKRDPATIIIMAILPLILVCMAGYAINTYPKKVPTVLINLDNSEISRELIRSMEHTEYFKFVASTVSNEEAYHLLRTRDALLIITIPADFSKQLRRQENPALLLEDGSIDSISTGRAIIALAGLKQQMLEKIFPGTTHALEHRPSIQLIIHRPYDPERITQIYVVPGMIGLVLMLTMLLITVIIAFRDVQGGTIEYLLASPSHPSEILLGEILSYIIIGYVQLTLGLLLSYYLFNIPFIGNPLLLYLCALPYIIAELSLGLTIATFCKTQFEAAQIVNVFIAFSIILTGFVFPIFGMPEWAKIIGLFLPLTHFFKILFGVMLRGNDFSEIWANLWPLLIFCTAMISLASFRFKRQFK</sequence>
<name>A0A378K1F4_9GAMM</name>
<dbReference type="GO" id="GO:0140359">
    <property type="term" value="F:ABC-type transporter activity"/>
    <property type="evidence" value="ECO:0007669"/>
    <property type="project" value="InterPro"/>
</dbReference>
<dbReference type="GO" id="GO:0005886">
    <property type="term" value="C:plasma membrane"/>
    <property type="evidence" value="ECO:0007669"/>
    <property type="project" value="UniProtKB-SubCell"/>
</dbReference>
<gene>
    <name evidence="11" type="primary">ybhR</name>
    <name evidence="10" type="ORF">Lmor_3062</name>
    <name evidence="11" type="ORF">NCTC12239_02477</name>
</gene>
<dbReference type="EMBL" id="UGOG01000001">
    <property type="protein sequence ID" value="STX63532.1"/>
    <property type="molecule type" value="Genomic_DNA"/>
</dbReference>
<feature type="transmembrane region" description="Helical" evidence="8">
    <location>
        <begin position="354"/>
        <end position="372"/>
    </location>
</feature>
<dbReference type="OrthoDB" id="9808686at2"/>